<dbReference type="Gene3D" id="1.10.10.2130">
    <property type="entry name" value="DEAH helicase family, winged-helix domain"/>
    <property type="match status" value="1"/>
</dbReference>
<dbReference type="PANTHER" id="PTHR18934:SF85">
    <property type="entry name" value="ATP-DEPENDENT RNA HELICASE DHX8"/>
    <property type="match status" value="1"/>
</dbReference>
<keyword evidence="4" id="KW-0347">Helicase</keyword>
<dbReference type="GO" id="GO:0003723">
    <property type="term" value="F:RNA binding"/>
    <property type="evidence" value="ECO:0007669"/>
    <property type="project" value="TreeGrafter"/>
</dbReference>
<protein>
    <recommendedName>
        <fullName evidence="1">RNA helicase</fullName>
        <ecNumber evidence="1">3.6.4.13</ecNumber>
    </recommendedName>
</protein>
<dbReference type="InterPro" id="IPR001650">
    <property type="entry name" value="Helicase_C-like"/>
</dbReference>
<dbReference type="Pfam" id="PF04408">
    <property type="entry name" value="WHD_HA2"/>
    <property type="match status" value="1"/>
</dbReference>
<feature type="region of interest" description="Disordered" evidence="7">
    <location>
        <begin position="1"/>
        <end position="37"/>
    </location>
</feature>
<dbReference type="GO" id="GO:0003724">
    <property type="term" value="F:RNA helicase activity"/>
    <property type="evidence" value="ECO:0007669"/>
    <property type="project" value="UniProtKB-EC"/>
</dbReference>
<dbReference type="Gene3D" id="3.40.50.300">
    <property type="entry name" value="P-loop containing nucleotide triphosphate hydrolases"/>
    <property type="match status" value="3"/>
</dbReference>
<dbReference type="FunFam" id="3.40.50.300:FF:000101">
    <property type="entry name" value="Pre-mRNA-splicing factor ATP-dependent RNA helicase"/>
    <property type="match status" value="1"/>
</dbReference>
<evidence type="ECO:0000256" key="1">
    <source>
        <dbReference type="ARBA" id="ARBA00012552"/>
    </source>
</evidence>
<dbReference type="CDD" id="cd18791">
    <property type="entry name" value="SF2_C_RHA"/>
    <property type="match status" value="1"/>
</dbReference>
<keyword evidence="5" id="KW-0067">ATP-binding</keyword>
<dbReference type="GO" id="GO:0016787">
    <property type="term" value="F:hydrolase activity"/>
    <property type="evidence" value="ECO:0007669"/>
    <property type="project" value="UniProtKB-KW"/>
</dbReference>
<evidence type="ECO:0000256" key="2">
    <source>
        <dbReference type="ARBA" id="ARBA00022741"/>
    </source>
</evidence>
<evidence type="ECO:0000256" key="4">
    <source>
        <dbReference type="ARBA" id="ARBA00022806"/>
    </source>
</evidence>
<evidence type="ECO:0000313" key="9">
    <source>
        <dbReference type="EMBL" id="KAJ7313396.1"/>
    </source>
</evidence>
<evidence type="ECO:0000256" key="5">
    <source>
        <dbReference type="ARBA" id="ARBA00022840"/>
    </source>
</evidence>
<dbReference type="GO" id="GO:0005524">
    <property type="term" value="F:ATP binding"/>
    <property type="evidence" value="ECO:0007669"/>
    <property type="project" value="UniProtKB-KW"/>
</dbReference>
<dbReference type="GO" id="GO:0071013">
    <property type="term" value="C:catalytic step 2 spliceosome"/>
    <property type="evidence" value="ECO:0007669"/>
    <property type="project" value="TreeGrafter"/>
</dbReference>
<dbReference type="Pfam" id="PF00271">
    <property type="entry name" value="Helicase_C"/>
    <property type="match status" value="1"/>
</dbReference>
<accession>A0A9Q0XFP9</accession>
<dbReference type="Proteomes" id="UP001142489">
    <property type="component" value="Unassembled WGS sequence"/>
</dbReference>
<dbReference type="EMBL" id="JAPFRF010000012">
    <property type="protein sequence ID" value="KAJ7313396.1"/>
    <property type="molecule type" value="Genomic_DNA"/>
</dbReference>
<organism evidence="9 10">
    <name type="scientific">Phrynocephalus forsythii</name>
    <dbReference type="NCBI Taxonomy" id="171643"/>
    <lineage>
        <taxon>Eukaryota</taxon>
        <taxon>Metazoa</taxon>
        <taxon>Chordata</taxon>
        <taxon>Craniata</taxon>
        <taxon>Vertebrata</taxon>
        <taxon>Euteleostomi</taxon>
        <taxon>Lepidosauria</taxon>
        <taxon>Squamata</taxon>
        <taxon>Bifurcata</taxon>
        <taxon>Unidentata</taxon>
        <taxon>Episquamata</taxon>
        <taxon>Toxicofera</taxon>
        <taxon>Iguania</taxon>
        <taxon>Acrodonta</taxon>
        <taxon>Agamidae</taxon>
        <taxon>Agaminae</taxon>
        <taxon>Phrynocephalus</taxon>
    </lineage>
</organism>
<keyword evidence="2" id="KW-0547">Nucleotide-binding</keyword>
<dbReference type="SUPFAM" id="SSF52540">
    <property type="entry name" value="P-loop containing nucleoside triphosphate hydrolases"/>
    <property type="match status" value="1"/>
</dbReference>
<dbReference type="FunFam" id="1.10.10.2130:FF:000001">
    <property type="entry name" value="Pre-mRNA-splicing factor ATP-dependent RNA helicase"/>
    <property type="match status" value="1"/>
</dbReference>
<gene>
    <name evidence="9" type="ORF">JRQ81_004726</name>
</gene>
<evidence type="ECO:0000256" key="3">
    <source>
        <dbReference type="ARBA" id="ARBA00022801"/>
    </source>
</evidence>
<feature type="compositionally biased region" description="Acidic residues" evidence="7">
    <location>
        <begin position="1"/>
        <end position="10"/>
    </location>
</feature>
<dbReference type="GO" id="GO:0000390">
    <property type="term" value="P:spliceosomal complex disassembly"/>
    <property type="evidence" value="ECO:0007669"/>
    <property type="project" value="TreeGrafter"/>
</dbReference>
<dbReference type="EC" id="3.6.4.13" evidence="1"/>
<feature type="domain" description="Helicase C-terminal" evidence="8">
    <location>
        <begin position="359"/>
        <end position="539"/>
    </location>
</feature>
<proteinExistence type="predicted"/>
<dbReference type="InterPro" id="IPR048333">
    <property type="entry name" value="HA2_WH"/>
</dbReference>
<comment type="caution">
    <text evidence="9">The sequence shown here is derived from an EMBL/GenBank/DDBJ whole genome shotgun (WGS) entry which is preliminary data.</text>
</comment>
<dbReference type="SMART" id="SM00487">
    <property type="entry name" value="DEXDc"/>
    <property type="match status" value="1"/>
</dbReference>
<dbReference type="AlphaFoldDB" id="A0A9Q0XFP9"/>
<dbReference type="InterPro" id="IPR042035">
    <property type="entry name" value="DEAH_win-hel_dom"/>
</dbReference>
<name>A0A9Q0XFP9_9SAUR</name>
<sequence>MKDVDQETGEDLNPNRRRNLVGEAEETAMRNPDRPTHLSLVSAPEVEDDTLERKRLTRISDPEKWEIKQMIAANVLSKEEFPDFDEETGILPKVDDEEDEDLEIELVEEEPPFLRGHTKQSMDMSPIKIVKNPDGSLSQAAMMQSALAKERRELKQAQREAEMDSIPMGLNKHWVDPLPDVDGRQIAANMRGIGMMPNDIPEWKKHAFGGNKASYGKKTQLSIIEQRESLPIFRLKDQLIQAVHDNQILIVIGETGSGKTTQITQYLAEAGYTSRGKIGCTQPRRVAAMSVAKRVSEEFGCCLGQETVQKRQDMKLIVTSATLDAVKFSQYFYEAPIFTIPGRTYPVEILYTKEPETDYLDASLITVMQIHLTEPPGDILVFLTGQEEIDTACEILYERMKSLGPDVPELIILPVYSALPSEMQTRIFDPAPPGSRKVVIATNIAETSLTIDGIYYVVDPGFVKQKVYNSKTGIDQLVVTPISQAQAKQRAGRAGRTGPGKCYRLYTERAYRDEMLTTNVPEIQRTNLASTVLSLKAMGINDLLSFDFMDAPPMETLITAMEQLYTLGALDDEGLLTRLGRRVGSALSKSP</sequence>
<evidence type="ECO:0000259" key="8">
    <source>
        <dbReference type="PROSITE" id="PS51194"/>
    </source>
</evidence>
<dbReference type="OrthoDB" id="10253254at2759"/>
<keyword evidence="10" id="KW-1185">Reference proteome</keyword>
<dbReference type="PROSITE" id="PS51194">
    <property type="entry name" value="HELICASE_CTER"/>
    <property type="match status" value="1"/>
</dbReference>
<comment type="catalytic activity">
    <reaction evidence="6">
        <text>ATP + H2O = ADP + phosphate + H(+)</text>
        <dbReference type="Rhea" id="RHEA:13065"/>
        <dbReference type="ChEBI" id="CHEBI:15377"/>
        <dbReference type="ChEBI" id="CHEBI:15378"/>
        <dbReference type="ChEBI" id="CHEBI:30616"/>
        <dbReference type="ChEBI" id="CHEBI:43474"/>
        <dbReference type="ChEBI" id="CHEBI:456216"/>
        <dbReference type="EC" id="3.6.4.13"/>
    </reaction>
</comment>
<dbReference type="PANTHER" id="PTHR18934">
    <property type="entry name" value="ATP-DEPENDENT RNA HELICASE"/>
    <property type="match status" value="1"/>
</dbReference>
<dbReference type="InterPro" id="IPR014001">
    <property type="entry name" value="Helicase_ATP-bd"/>
</dbReference>
<evidence type="ECO:0000313" key="10">
    <source>
        <dbReference type="Proteomes" id="UP001142489"/>
    </source>
</evidence>
<dbReference type="SMART" id="SM00490">
    <property type="entry name" value="HELICc"/>
    <property type="match status" value="1"/>
</dbReference>
<evidence type="ECO:0000256" key="7">
    <source>
        <dbReference type="SAM" id="MobiDB-lite"/>
    </source>
</evidence>
<dbReference type="InterPro" id="IPR027417">
    <property type="entry name" value="P-loop_NTPase"/>
</dbReference>
<evidence type="ECO:0000256" key="6">
    <source>
        <dbReference type="ARBA" id="ARBA00047984"/>
    </source>
</evidence>
<feature type="compositionally biased region" description="Basic and acidic residues" evidence="7">
    <location>
        <begin position="27"/>
        <end position="36"/>
    </location>
</feature>
<keyword evidence="3" id="KW-0378">Hydrolase</keyword>
<reference evidence="9" key="1">
    <citation type="journal article" date="2023" name="DNA Res.">
        <title>Chromosome-level genome assembly of Phrynocephalus forsythii using third-generation DNA sequencing and Hi-C analysis.</title>
        <authorList>
            <person name="Qi Y."/>
            <person name="Zhao W."/>
            <person name="Zhao Y."/>
            <person name="Niu C."/>
            <person name="Cao S."/>
            <person name="Zhang Y."/>
        </authorList>
    </citation>
    <scope>NUCLEOTIDE SEQUENCE</scope>
    <source>
        <tissue evidence="9">Muscle</tissue>
    </source>
</reference>